<evidence type="ECO:0008006" key="5">
    <source>
        <dbReference type="Google" id="ProtNLM"/>
    </source>
</evidence>
<dbReference type="AlphaFoldDB" id="A0A136JKS6"/>
<dbReference type="Pfam" id="PF13848">
    <property type="entry name" value="Thioredoxin_6"/>
    <property type="match status" value="1"/>
</dbReference>
<evidence type="ECO:0000256" key="2">
    <source>
        <dbReference type="SAM" id="SignalP"/>
    </source>
</evidence>
<dbReference type="STRING" id="196109.A0A136JKS6"/>
<proteinExistence type="predicted"/>
<evidence type="ECO:0000313" key="4">
    <source>
        <dbReference type="Proteomes" id="UP000070501"/>
    </source>
</evidence>
<feature type="region of interest" description="Disordered" evidence="1">
    <location>
        <begin position="446"/>
        <end position="475"/>
    </location>
</feature>
<keyword evidence="2" id="KW-0732">Signal</keyword>
<feature type="chain" id="PRO_5007293844" description="Thioredoxin domain-containing protein" evidence="2">
    <location>
        <begin position="21"/>
        <end position="475"/>
    </location>
</feature>
<gene>
    <name evidence="3" type="ORF">Micbo1qcDRAFT_212004</name>
</gene>
<dbReference type="InParanoid" id="A0A136JKS6"/>
<dbReference type="OrthoDB" id="427280at2759"/>
<name>A0A136JKS6_9PEZI</name>
<evidence type="ECO:0000313" key="3">
    <source>
        <dbReference type="EMBL" id="KXJ97743.1"/>
    </source>
</evidence>
<dbReference type="InterPro" id="IPR036249">
    <property type="entry name" value="Thioredoxin-like_sf"/>
</dbReference>
<sequence length="475" mass="51566">MVRSLLGLSAVFLLSGAAHAWEHLDHESFNEAVHPHEHAVGAYLRSDDPGNAALEAEWNEAKAESSVPFFSVDCLAEGEHRVLCSPKHYDNANLPIISMLQHGELRTTYPGPRRASAILQWINRAKHRTTTQELTASSLSTFKTASEAACVAFLPAEPTSDDHEDGHPVHSALRQHWEYIAEGTTLGGRVSLGLLIDPPAQTVADESLGHLPALKCWTNQEMKVGHKSAAAAATAAIANNPYVKANKWLSREGSHASKVLSGPDASDAGVPALQQFIVDATRPVIGELTAENHEEYLNRGKPIVYIFASTEAERADLRSSLSKSAVSYAGTLSIVTVDPFALPELQQKLGLFDPTPRPVVMTRSQLGAEDDTSTGSDEEEEPVLAAPQRHEGAGLVAQPGKPVGVLVQLWSGNIWHYPQDKGFTVKELMGWGLSVKIGGVKPFRAADPEWKWPKKEEQKTAAAVEEEDRGRHDEL</sequence>
<feature type="compositionally biased region" description="Basic and acidic residues" evidence="1">
    <location>
        <begin position="446"/>
        <end position="459"/>
    </location>
</feature>
<dbReference type="EMBL" id="KQ964245">
    <property type="protein sequence ID" value="KXJ97743.1"/>
    <property type="molecule type" value="Genomic_DNA"/>
</dbReference>
<dbReference type="SUPFAM" id="SSF52833">
    <property type="entry name" value="Thioredoxin-like"/>
    <property type="match status" value="1"/>
</dbReference>
<protein>
    <recommendedName>
        <fullName evidence="5">Thioredoxin domain-containing protein</fullName>
    </recommendedName>
</protein>
<keyword evidence="4" id="KW-1185">Reference proteome</keyword>
<evidence type="ECO:0000256" key="1">
    <source>
        <dbReference type="SAM" id="MobiDB-lite"/>
    </source>
</evidence>
<accession>A0A136JKS6</accession>
<feature type="signal peptide" evidence="2">
    <location>
        <begin position="1"/>
        <end position="20"/>
    </location>
</feature>
<dbReference type="Proteomes" id="UP000070501">
    <property type="component" value="Unassembled WGS sequence"/>
</dbReference>
<reference evidence="4" key="1">
    <citation type="submission" date="2016-02" db="EMBL/GenBank/DDBJ databases">
        <title>Draft genome sequence of Microdochium bolleyi, a fungal endophyte of beachgrass.</title>
        <authorList>
            <consortium name="DOE Joint Genome Institute"/>
            <person name="David A.S."/>
            <person name="May G."/>
            <person name="Haridas S."/>
            <person name="Lim J."/>
            <person name="Wang M."/>
            <person name="Labutti K."/>
            <person name="Lipzen A."/>
            <person name="Barry K."/>
            <person name="Grigoriev I.V."/>
        </authorList>
    </citation>
    <scope>NUCLEOTIDE SEQUENCE [LARGE SCALE GENOMIC DNA]</scope>
    <source>
        <strain evidence="4">J235TASD1</strain>
    </source>
</reference>
<organism evidence="3 4">
    <name type="scientific">Microdochium bolleyi</name>
    <dbReference type="NCBI Taxonomy" id="196109"/>
    <lineage>
        <taxon>Eukaryota</taxon>
        <taxon>Fungi</taxon>
        <taxon>Dikarya</taxon>
        <taxon>Ascomycota</taxon>
        <taxon>Pezizomycotina</taxon>
        <taxon>Sordariomycetes</taxon>
        <taxon>Xylariomycetidae</taxon>
        <taxon>Xylariales</taxon>
        <taxon>Microdochiaceae</taxon>
        <taxon>Microdochium</taxon>
    </lineage>
</organism>
<dbReference type="Gene3D" id="3.40.30.10">
    <property type="entry name" value="Glutaredoxin"/>
    <property type="match status" value="2"/>
</dbReference>